<reference evidence="2" key="1">
    <citation type="journal article" date="2023" name="Mol. Phylogenet. Evol.">
        <title>Genome-scale phylogeny and comparative genomics of the fungal order Sordariales.</title>
        <authorList>
            <person name="Hensen N."/>
            <person name="Bonometti L."/>
            <person name="Westerberg I."/>
            <person name="Brannstrom I.O."/>
            <person name="Guillou S."/>
            <person name="Cros-Aarteil S."/>
            <person name="Calhoun S."/>
            <person name="Haridas S."/>
            <person name="Kuo A."/>
            <person name="Mondo S."/>
            <person name="Pangilinan J."/>
            <person name="Riley R."/>
            <person name="LaButti K."/>
            <person name="Andreopoulos B."/>
            <person name="Lipzen A."/>
            <person name="Chen C."/>
            <person name="Yan M."/>
            <person name="Daum C."/>
            <person name="Ng V."/>
            <person name="Clum A."/>
            <person name="Steindorff A."/>
            <person name="Ohm R.A."/>
            <person name="Martin F."/>
            <person name="Silar P."/>
            <person name="Natvig D.O."/>
            <person name="Lalanne C."/>
            <person name="Gautier V."/>
            <person name="Ament-Velasquez S.L."/>
            <person name="Kruys A."/>
            <person name="Hutchinson M.I."/>
            <person name="Powell A.J."/>
            <person name="Barry K."/>
            <person name="Miller A.N."/>
            <person name="Grigoriev I.V."/>
            <person name="Debuchy R."/>
            <person name="Gladieux P."/>
            <person name="Hiltunen Thoren M."/>
            <person name="Johannesson H."/>
        </authorList>
    </citation>
    <scope>NUCLEOTIDE SEQUENCE</scope>
    <source>
        <strain evidence="2">PSN309</strain>
    </source>
</reference>
<keyword evidence="1" id="KW-0812">Transmembrane</keyword>
<comment type="caution">
    <text evidence="2">The sequence shown here is derived from an EMBL/GenBank/DDBJ whole genome shotgun (WGS) entry which is preliminary data.</text>
</comment>
<name>A0AAN6WMZ5_9PEZI</name>
<dbReference type="EMBL" id="MU864481">
    <property type="protein sequence ID" value="KAK4184603.1"/>
    <property type="molecule type" value="Genomic_DNA"/>
</dbReference>
<dbReference type="AlphaFoldDB" id="A0AAN6WMZ5"/>
<organism evidence="2 3">
    <name type="scientific">Podospora australis</name>
    <dbReference type="NCBI Taxonomy" id="1536484"/>
    <lineage>
        <taxon>Eukaryota</taxon>
        <taxon>Fungi</taxon>
        <taxon>Dikarya</taxon>
        <taxon>Ascomycota</taxon>
        <taxon>Pezizomycotina</taxon>
        <taxon>Sordariomycetes</taxon>
        <taxon>Sordariomycetidae</taxon>
        <taxon>Sordariales</taxon>
        <taxon>Podosporaceae</taxon>
        <taxon>Podospora</taxon>
    </lineage>
</organism>
<evidence type="ECO:0000313" key="2">
    <source>
        <dbReference type="EMBL" id="KAK4184603.1"/>
    </source>
</evidence>
<feature type="transmembrane region" description="Helical" evidence="1">
    <location>
        <begin position="203"/>
        <end position="230"/>
    </location>
</feature>
<reference evidence="2" key="2">
    <citation type="submission" date="2023-05" db="EMBL/GenBank/DDBJ databases">
        <authorList>
            <consortium name="Lawrence Berkeley National Laboratory"/>
            <person name="Steindorff A."/>
            <person name="Hensen N."/>
            <person name="Bonometti L."/>
            <person name="Westerberg I."/>
            <person name="Brannstrom I.O."/>
            <person name="Guillou S."/>
            <person name="Cros-Aarteil S."/>
            <person name="Calhoun S."/>
            <person name="Haridas S."/>
            <person name="Kuo A."/>
            <person name="Mondo S."/>
            <person name="Pangilinan J."/>
            <person name="Riley R."/>
            <person name="Labutti K."/>
            <person name="Andreopoulos B."/>
            <person name="Lipzen A."/>
            <person name="Chen C."/>
            <person name="Yanf M."/>
            <person name="Daum C."/>
            <person name="Ng V."/>
            <person name="Clum A."/>
            <person name="Ohm R."/>
            <person name="Martin F."/>
            <person name="Silar P."/>
            <person name="Natvig D."/>
            <person name="Lalanne C."/>
            <person name="Gautier V."/>
            <person name="Ament-Velasquez S.L."/>
            <person name="Kruys A."/>
            <person name="Hutchinson M.I."/>
            <person name="Powell A.J."/>
            <person name="Barry K."/>
            <person name="Miller A.N."/>
            <person name="Grigoriev I.V."/>
            <person name="Debuchy R."/>
            <person name="Gladieux P."/>
            <person name="Thoren M.H."/>
            <person name="Johannesson H."/>
        </authorList>
    </citation>
    <scope>NUCLEOTIDE SEQUENCE</scope>
    <source>
        <strain evidence="2">PSN309</strain>
    </source>
</reference>
<evidence type="ECO:0000256" key="1">
    <source>
        <dbReference type="SAM" id="Phobius"/>
    </source>
</evidence>
<accession>A0AAN6WMZ5</accession>
<proteinExistence type="predicted"/>
<keyword evidence="3" id="KW-1185">Reference proteome</keyword>
<evidence type="ECO:0000313" key="3">
    <source>
        <dbReference type="Proteomes" id="UP001302126"/>
    </source>
</evidence>
<keyword evidence="1" id="KW-0472">Membrane</keyword>
<keyword evidence="1" id="KW-1133">Transmembrane helix</keyword>
<dbReference type="Proteomes" id="UP001302126">
    <property type="component" value="Unassembled WGS sequence"/>
</dbReference>
<gene>
    <name evidence="2" type="ORF">QBC35DRAFT_391316</name>
</gene>
<protein>
    <submittedName>
        <fullName evidence="2">Uncharacterized protein</fullName>
    </submittedName>
</protein>
<sequence length="278" mass="30961">MLDIQLEPPKFLTGAQSPVWLDHEPITATTQRFFSEKATASQSVSDLPPTIDASLTAARLVADYGIQMVRTSNLAEHLTINNWNPKRRVLRVFEHKVWVLNHMLSPETSPLPSDVLEELMRTFHLLFPTMDDATDLLLRKHGMADSVYALGLCGKDRSLSWSNYQYWLKDILNLNSVLSEAPQGARQLLRVDNKDKNSLLNVVLFWVSGMVAFLTIVSTVCGAWAISLAIESKDISVKSLDVSIKSMDISIKGLELAIAQACADPEIAPKLTQYCHPS</sequence>